<comment type="similarity">
    <text evidence="1">Belongs to the ornithine cyclodeaminase/mu-crystallin family.</text>
</comment>
<dbReference type="RefSeq" id="WP_132109402.1">
    <property type="nucleotide sequence ID" value="NZ_SMFO01000002.1"/>
</dbReference>
<dbReference type="Pfam" id="PF02423">
    <property type="entry name" value="OCD_Mu_crystall"/>
    <property type="match status" value="1"/>
</dbReference>
<sequence>MDFNGIIMIKVFDSEEIKKRLDYINLIDALEKIFLKNEVIYPEKNYYSLSKNTNDENIIINMPAWDNDYFGVKLVSVFPNNEKKYQIPSLHAAYCLWDAKKGVPLAYFDATEMTKIRTAATSALASKYLSKENSNTLLIIGTGEMVPYLIEAHCAVRPIKKVYVWGRNKIKAIRIKALIDSKMSGLECIAIDDLSSIIKSVDIISCATSSNDAIIQIEHITPGQHLDLIGSFTPQSQEVSCEVVAASSIYLDDIKATPKKAGEIYQSIEKGFITSECIKGDLITLCKDKNHKRTNDDEITLFKSVGIAIEDFASAKLIWESRF</sequence>
<reference evidence="2 3" key="1">
    <citation type="submission" date="2019-03" db="EMBL/GenBank/DDBJ databases">
        <title>Flavobacterium TSA-D2 sp. nov., isolated from arctic soil.</title>
        <authorList>
            <person name="Chaudhary D.K."/>
        </authorList>
    </citation>
    <scope>NUCLEOTIDE SEQUENCE [LARGE SCALE GENOMIC DNA]</scope>
    <source>
        <strain evidence="2 3">TSA-D2</strain>
    </source>
</reference>
<dbReference type="PANTHER" id="PTHR13812">
    <property type="entry name" value="KETIMINE REDUCTASE MU-CRYSTALLIN"/>
    <property type="match status" value="1"/>
</dbReference>
<dbReference type="PIRSF" id="PIRSF001439">
    <property type="entry name" value="CryM"/>
    <property type="match status" value="1"/>
</dbReference>
<dbReference type="GO" id="GO:0016491">
    <property type="term" value="F:oxidoreductase activity"/>
    <property type="evidence" value="ECO:0007669"/>
    <property type="project" value="UniProtKB-ARBA"/>
</dbReference>
<dbReference type="EMBL" id="SMFO01000002">
    <property type="protein sequence ID" value="TDE05360.1"/>
    <property type="molecule type" value="Genomic_DNA"/>
</dbReference>
<dbReference type="PANTHER" id="PTHR13812:SF19">
    <property type="entry name" value="KETIMINE REDUCTASE MU-CRYSTALLIN"/>
    <property type="match status" value="1"/>
</dbReference>
<proteinExistence type="inferred from homology"/>
<comment type="caution">
    <text evidence="2">The sequence shown here is derived from an EMBL/GenBank/DDBJ whole genome shotgun (WGS) entry which is preliminary data.</text>
</comment>
<dbReference type="Gene3D" id="3.40.50.720">
    <property type="entry name" value="NAD(P)-binding Rossmann-like Domain"/>
    <property type="match status" value="1"/>
</dbReference>
<dbReference type="GO" id="GO:0005737">
    <property type="term" value="C:cytoplasm"/>
    <property type="evidence" value="ECO:0007669"/>
    <property type="project" value="TreeGrafter"/>
</dbReference>
<gene>
    <name evidence="2" type="ORF">E0F98_04395</name>
</gene>
<evidence type="ECO:0000313" key="2">
    <source>
        <dbReference type="EMBL" id="TDE05360.1"/>
    </source>
</evidence>
<dbReference type="SUPFAM" id="SSF51735">
    <property type="entry name" value="NAD(P)-binding Rossmann-fold domains"/>
    <property type="match status" value="1"/>
</dbReference>
<protein>
    <submittedName>
        <fullName evidence="2">Ornithine cyclodeaminase family protein</fullName>
    </submittedName>
</protein>
<dbReference type="FunFam" id="3.40.50.720:FF:000311">
    <property type="entry name" value="Ornithine cyclodeaminase"/>
    <property type="match status" value="1"/>
</dbReference>
<dbReference type="AlphaFoldDB" id="A0A4R5D0M2"/>
<dbReference type="InterPro" id="IPR003462">
    <property type="entry name" value="ODC_Mu_crystall"/>
</dbReference>
<dbReference type="InterPro" id="IPR036291">
    <property type="entry name" value="NAD(P)-bd_dom_sf"/>
</dbReference>
<dbReference type="Proteomes" id="UP000294597">
    <property type="component" value="Unassembled WGS sequence"/>
</dbReference>
<keyword evidence="3" id="KW-1185">Reference proteome</keyword>
<name>A0A4R5D0M2_9FLAO</name>
<organism evidence="2 3">
    <name type="scientific">Flavobacterium hiemivividum</name>
    <dbReference type="NCBI Taxonomy" id="2541734"/>
    <lineage>
        <taxon>Bacteria</taxon>
        <taxon>Pseudomonadati</taxon>
        <taxon>Bacteroidota</taxon>
        <taxon>Flavobacteriia</taxon>
        <taxon>Flavobacteriales</taxon>
        <taxon>Flavobacteriaceae</taxon>
        <taxon>Flavobacterium</taxon>
    </lineage>
</organism>
<evidence type="ECO:0000256" key="1">
    <source>
        <dbReference type="ARBA" id="ARBA00008903"/>
    </source>
</evidence>
<dbReference type="NCBIfam" id="NF004793">
    <property type="entry name" value="PRK06141.1"/>
    <property type="match status" value="1"/>
</dbReference>
<dbReference type="InterPro" id="IPR023401">
    <property type="entry name" value="ODC_N"/>
</dbReference>
<accession>A0A4R5D0M2</accession>
<evidence type="ECO:0000313" key="3">
    <source>
        <dbReference type="Proteomes" id="UP000294597"/>
    </source>
</evidence>
<dbReference type="Gene3D" id="3.30.1780.10">
    <property type="entry name" value="ornithine cyclodeaminase, domain 1"/>
    <property type="match status" value="1"/>
</dbReference>
<dbReference type="GO" id="GO:0019752">
    <property type="term" value="P:carboxylic acid metabolic process"/>
    <property type="evidence" value="ECO:0007669"/>
    <property type="project" value="UniProtKB-ARBA"/>
</dbReference>